<keyword evidence="8" id="KW-1185">Reference proteome</keyword>
<evidence type="ECO:0000256" key="3">
    <source>
        <dbReference type="ARBA" id="ARBA00022603"/>
    </source>
</evidence>
<accession>A0ABS6ZNM0</accession>
<keyword evidence="5" id="KW-0949">S-adenosyl-L-methionine</keyword>
<protein>
    <submittedName>
        <fullName evidence="7">Precorrin-6y C5,15-methyltransferase (Decarboxylating) subunit CbiE</fullName>
    </submittedName>
</protein>
<keyword evidence="3" id="KW-0489">Methyltransferase</keyword>
<dbReference type="Proteomes" id="UP000769617">
    <property type="component" value="Unassembled WGS sequence"/>
</dbReference>
<evidence type="ECO:0000256" key="5">
    <source>
        <dbReference type="ARBA" id="ARBA00022691"/>
    </source>
</evidence>
<evidence type="ECO:0000256" key="4">
    <source>
        <dbReference type="ARBA" id="ARBA00022679"/>
    </source>
</evidence>
<dbReference type="PANTHER" id="PTHR43182:SF1">
    <property type="entry name" value="COBALT-PRECORRIN-7 C(5)-METHYLTRANSFERASE"/>
    <property type="match status" value="1"/>
</dbReference>
<evidence type="ECO:0000256" key="2">
    <source>
        <dbReference type="ARBA" id="ARBA00022573"/>
    </source>
</evidence>
<keyword evidence="4" id="KW-0808">Transferase</keyword>
<dbReference type="NCBIfam" id="TIGR02469">
    <property type="entry name" value="CbiT"/>
    <property type="match status" value="1"/>
</dbReference>
<dbReference type="InterPro" id="IPR006365">
    <property type="entry name" value="Cbl_synth_CobL"/>
</dbReference>
<dbReference type="CDD" id="cd02440">
    <property type="entry name" value="AdoMet_MTases"/>
    <property type="match status" value="1"/>
</dbReference>
<dbReference type="InterPro" id="IPR014008">
    <property type="entry name" value="Cbl_synth_MTase_CbiT"/>
</dbReference>
<comment type="pathway">
    <text evidence="1">Cofactor biosynthesis; adenosylcobalamin biosynthesis.</text>
</comment>
<reference evidence="7 8" key="1">
    <citation type="submission" date="2021-07" db="EMBL/GenBank/DDBJ databases">
        <authorList>
            <person name="So Y."/>
        </authorList>
    </citation>
    <scope>NUCLEOTIDE SEQUENCE [LARGE SCALE GENOMIC DNA]</scope>
    <source>
        <strain evidence="7 8">Y3S6</strain>
    </source>
</reference>
<dbReference type="SUPFAM" id="SSF53335">
    <property type="entry name" value="S-adenosyl-L-methionine-dependent methyltransferases"/>
    <property type="match status" value="1"/>
</dbReference>
<dbReference type="InterPro" id="IPR050714">
    <property type="entry name" value="Cobalamin_biosynth_MTase"/>
</dbReference>
<proteinExistence type="predicted"/>
<dbReference type="InterPro" id="IPR012818">
    <property type="entry name" value="CbiE"/>
</dbReference>
<dbReference type="InterPro" id="IPR014777">
    <property type="entry name" value="4pyrrole_Mease_sub1"/>
</dbReference>
<dbReference type="EMBL" id="JAHYCA010000003">
    <property type="protein sequence ID" value="MBW6391676.1"/>
    <property type="molecule type" value="Genomic_DNA"/>
</dbReference>
<dbReference type="InterPro" id="IPR029063">
    <property type="entry name" value="SAM-dependent_MTases_sf"/>
</dbReference>
<dbReference type="Gene3D" id="3.40.50.150">
    <property type="entry name" value="Vaccinia Virus protein VP39"/>
    <property type="match status" value="1"/>
</dbReference>
<evidence type="ECO:0000313" key="8">
    <source>
        <dbReference type="Proteomes" id="UP000769617"/>
    </source>
</evidence>
<dbReference type="RefSeq" id="WP_219792040.1">
    <property type="nucleotide sequence ID" value="NZ_JAHYCA010000003.1"/>
</dbReference>
<gene>
    <name evidence="7" type="primary">cbiE</name>
    <name evidence="7" type="ORF">KPL81_10980</name>
</gene>
<evidence type="ECO:0000259" key="6">
    <source>
        <dbReference type="Pfam" id="PF00590"/>
    </source>
</evidence>
<name>A0ABS6ZNM0_9GAMM</name>
<keyword evidence="2" id="KW-0169">Cobalamin biosynthesis</keyword>
<evidence type="ECO:0000313" key="7">
    <source>
        <dbReference type="EMBL" id="MBW6391676.1"/>
    </source>
</evidence>
<feature type="domain" description="Tetrapyrrole methylase" evidence="6">
    <location>
        <begin position="10"/>
        <end position="190"/>
    </location>
</feature>
<dbReference type="PANTHER" id="PTHR43182">
    <property type="entry name" value="COBALT-PRECORRIN-6B C(15)-METHYLTRANSFERASE (DECARBOXYLATING)"/>
    <property type="match status" value="1"/>
</dbReference>
<dbReference type="Pfam" id="PF00590">
    <property type="entry name" value="TP_methylase"/>
    <property type="match status" value="1"/>
</dbReference>
<sequence length="407" mass="43843">MTDLDDAPWLTLLGWGEGGTEGLTAASRQALEAAELVFGARRHLRLLPPLAAEVREWPVPFVEGIPRLLAERGRRVVMLVSGDPFWFGAGATLARHLPAAEWRALPTPSTFSLAASRLGWSLEACTCLGLHAKPLTRIRPYLQQNRHVLVLLRDGDAVHELADLLAQLGFGASRLHLLEALGGEDECIRSVRAGAGLPSDIAHPVAVGLEVAGEGPALPLTPGLPDALFEHDGQLTKQAVRAMTLSALAPRAGERLWDIGAGSGSIAIEWLLVHPENKAVAFECHAERAVRARRNADNLGVDWLEVVEGDALDVLENQAQGDLPPPDAVFIGGGLSEALLEALWQRLPPGVRLVANAVTLESEALLSEWQRRAGGELLRIELASAAPLGNRRGWKASYPIVQWRVTR</sequence>
<comment type="caution">
    <text evidence="7">The sequence shown here is derived from an EMBL/GenBank/DDBJ whole genome shotgun (WGS) entry which is preliminary data.</text>
</comment>
<dbReference type="InterPro" id="IPR000878">
    <property type="entry name" value="4pyrrol_Mease"/>
</dbReference>
<dbReference type="CDD" id="cd11644">
    <property type="entry name" value="Precorrin-6Y-MT"/>
    <property type="match status" value="1"/>
</dbReference>
<dbReference type="Gene3D" id="3.40.1010.10">
    <property type="entry name" value="Cobalt-precorrin-4 Transmethylase, Domain 1"/>
    <property type="match status" value="1"/>
</dbReference>
<dbReference type="PIRSF" id="PIRSF036428">
    <property type="entry name" value="CobL"/>
    <property type="match status" value="1"/>
</dbReference>
<dbReference type="InterPro" id="IPR035996">
    <property type="entry name" value="4pyrrol_Methylase_sf"/>
</dbReference>
<dbReference type="Pfam" id="PF01135">
    <property type="entry name" value="PCMT"/>
    <property type="match status" value="1"/>
</dbReference>
<dbReference type="NCBIfam" id="TIGR02467">
    <property type="entry name" value="CbiE"/>
    <property type="match status" value="1"/>
</dbReference>
<dbReference type="SUPFAM" id="SSF53790">
    <property type="entry name" value="Tetrapyrrole methylase"/>
    <property type="match status" value="1"/>
</dbReference>
<organism evidence="7 8">
    <name type="scientific">Billgrantia antri</name>
    <dbReference type="NCBI Taxonomy" id="2846777"/>
    <lineage>
        <taxon>Bacteria</taxon>
        <taxon>Pseudomonadati</taxon>
        <taxon>Pseudomonadota</taxon>
        <taxon>Gammaproteobacteria</taxon>
        <taxon>Oceanospirillales</taxon>
        <taxon>Halomonadaceae</taxon>
        <taxon>Billgrantia</taxon>
    </lineage>
</organism>
<evidence type="ECO:0000256" key="1">
    <source>
        <dbReference type="ARBA" id="ARBA00004953"/>
    </source>
</evidence>